<name>A0A812WSM8_SYMPI</name>
<dbReference type="EMBL" id="CAJNIZ010044235">
    <property type="protein sequence ID" value="CAE7682640.1"/>
    <property type="molecule type" value="Genomic_DNA"/>
</dbReference>
<sequence length="215" mass="24765">MTESLRPAWRRSRADFYSELVSHCAGNVQLEKAFLCQLMCLKLLRVQVSPLAESERRERVKQMTRVFYGHLLSENEEVHEAAHTCLEGCLKGDKEYAPKLVAPYVLAFLDTRLNSSLDLPGKDSAMNLLGMLCRSLGKAQRRNWMARLVKLLQLYETETLACKLNVLYRMKELWTLDAVPKATFPEAYELLLGMMRSTSLDSELREAIFAMCFRY</sequence>
<gene>
    <name evidence="1" type="ORF">SPIL2461_LOCUS19033</name>
</gene>
<accession>A0A812WSM8</accession>
<evidence type="ECO:0000313" key="2">
    <source>
        <dbReference type="Proteomes" id="UP000649617"/>
    </source>
</evidence>
<reference evidence="1" key="1">
    <citation type="submission" date="2021-02" db="EMBL/GenBank/DDBJ databases">
        <authorList>
            <person name="Dougan E. K."/>
            <person name="Rhodes N."/>
            <person name="Thang M."/>
            <person name="Chan C."/>
        </authorList>
    </citation>
    <scope>NUCLEOTIDE SEQUENCE</scope>
</reference>
<evidence type="ECO:0000313" key="1">
    <source>
        <dbReference type="EMBL" id="CAE7682640.1"/>
    </source>
</evidence>
<dbReference type="AlphaFoldDB" id="A0A812WSM8"/>
<dbReference type="Proteomes" id="UP000649617">
    <property type="component" value="Unassembled WGS sequence"/>
</dbReference>
<organism evidence="1 2">
    <name type="scientific">Symbiodinium pilosum</name>
    <name type="common">Dinoflagellate</name>
    <dbReference type="NCBI Taxonomy" id="2952"/>
    <lineage>
        <taxon>Eukaryota</taxon>
        <taxon>Sar</taxon>
        <taxon>Alveolata</taxon>
        <taxon>Dinophyceae</taxon>
        <taxon>Suessiales</taxon>
        <taxon>Symbiodiniaceae</taxon>
        <taxon>Symbiodinium</taxon>
    </lineage>
</organism>
<dbReference type="SUPFAM" id="SSF48371">
    <property type="entry name" value="ARM repeat"/>
    <property type="match status" value="1"/>
</dbReference>
<dbReference type="InterPro" id="IPR016024">
    <property type="entry name" value="ARM-type_fold"/>
</dbReference>
<comment type="caution">
    <text evidence="1">The sequence shown here is derived from an EMBL/GenBank/DDBJ whole genome shotgun (WGS) entry which is preliminary data.</text>
</comment>
<keyword evidence="2" id="KW-1185">Reference proteome</keyword>
<proteinExistence type="predicted"/>
<protein>
    <submittedName>
        <fullName evidence="1">Uncharacterized protein</fullName>
    </submittedName>
</protein>